<sequence length="276" mass="29830">RLEKLSDKISSPSMPGAFPTGPVPPYKGMHPARRDIPTVITGPSEHARTNTSAVPMDWVDGFGRKKFSRPNKPSNISTIGLPATGSYDPSNWTYEPSEFGKTSHFEPTKADIERAHRNPARAGHSLLLRNPKVDPKYFRRVIPANHPTGFVAATRMGAGGSVPMAARDANVLYDVNIVNRGPGRGKPPAPEPLANRAPVARSRANVPQAGVLMPEGPGPSRPRGLQISVEVPQRIYPTVPEYKAQKFGKGKGPALPQLSAVSESPIASRLRPRKKK</sequence>
<dbReference type="AlphaFoldDB" id="A0AAD5WWL8"/>
<reference evidence="2" key="1">
    <citation type="submission" date="2020-05" db="EMBL/GenBank/DDBJ databases">
        <title>Phylogenomic resolution of chytrid fungi.</title>
        <authorList>
            <person name="Stajich J.E."/>
            <person name="Amses K."/>
            <person name="Simmons R."/>
            <person name="Seto K."/>
            <person name="Myers J."/>
            <person name="Bonds A."/>
            <person name="Quandt C.A."/>
            <person name="Barry K."/>
            <person name="Liu P."/>
            <person name="Grigoriev I."/>
            <person name="Longcore J.E."/>
            <person name="James T.Y."/>
        </authorList>
    </citation>
    <scope>NUCLEOTIDE SEQUENCE</scope>
    <source>
        <strain evidence="2">JEL0318</strain>
    </source>
</reference>
<accession>A0AAD5WWL8</accession>
<gene>
    <name evidence="2" type="ORF">HK097_006052</name>
</gene>
<evidence type="ECO:0000256" key="1">
    <source>
        <dbReference type="SAM" id="MobiDB-lite"/>
    </source>
</evidence>
<feature type="region of interest" description="Disordered" evidence="1">
    <location>
        <begin position="1"/>
        <end position="50"/>
    </location>
</feature>
<name>A0AAD5WWL8_9FUNG</name>
<protein>
    <submittedName>
        <fullName evidence="2">Uncharacterized protein</fullName>
    </submittedName>
</protein>
<feature type="region of interest" description="Disordered" evidence="1">
    <location>
        <begin position="245"/>
        <end position="276"/>
    </location>
</feature>
<proteinExistence type="predicted"/>
<feature type="non-terminal residue" evidence="2">
    <location>
        <position position="1"/>
    </location>
</feature>
<dbReference type="Proteomes" id="UP001212841">
    <property type="component" value="Unassembled WGS sequence"/>
</dbReference>
<comment type="caution">
    <text evidence="2">The sequence shown here is derived from an EMBL/GenBank/DDBJ whole genome shotgun (WGS) entry which is preliminary data.</text>
</comment>
<organism evidence="2 3">
    <name type="scientific">Rhizophlyctis rosea</name>
    <dbReference type="NCBI Taxonomy" id="64517"/>
    <lineage>
        <taxon>Eukaryota</taxon>
        <taxon>Fungi</taxon>
        <taxon>Fungi incertae sedis</taxon>
        <taxon>Chytridiomycota</taxon>
        <taxon>Chytridiomycota incertae sedis</taxon>
        <taxon>Chytridiomycetes</taxon>
        <taxon>Rhizophlyctidales</taxon>
        <taxon>Rhizophlyctidaceae</taxon>
        <taxon>Rhizophlyctis</taxon>
    </lineage>
</organism>
<evidence type="ECO:0000313" key="2">
    <source>
        <dbReference type="EMBL" id="KAJ3027965.1"/>
    </source>
</evidence>
<evidence type="ECO:0000313" key="3">
    <source>
        <dbReference type="Proteomes" id="UP001212841"/>
    </source>
</evidence>
<keyword evidence="3" id="KW-1185">Reference proteome</keyword>
<dbReference type="EMBL" id="JADGJD010002837">
    <property type="protein sequence ID" value="KAJ3027965.1"/>
    <property type="molecule type" value="Genomic_DNA"/>
</dbReference>